<sequence>MMRWGIVFAVGLAVALGAWIAVQYNWVPPFVAVWDARALQEFRLAAGAIAIISGAGISSQTPWQRLPRWLRFVPVNVGVFVPLLMFLGTADLSPAVPFADATGILLVYAGFGVGMAAVIGVSSGFGKPSPEEDTAVQRSPKKVTRYLFLALVATCVIGAVVLLTPRARDDIKLEPFETLKHADTQLTVGVSKGAWQDDAFGVIRIVDQGKTNSMVLEASEWNSLVVACNKAKPTPSAAWTLAAVVADTTPSDPARMELWAGPSVRLIIKSPHGPTVRFQLAPNEFEQFGLSLTRVQQKVHS</sequence>
<protein>
    <submittedName>
        <fullName evidence="2">Uncharacterized protein</fullName>
    </submittedName>
</protein>
<comment type="caution">
    <text evidence="2">The sequence shown here is derived from an EMBL/GenBank/DDBJ whole genome shotgun (WGS) entry which is preliminary data.</text>
</comment>
<reference evidence="3" key="1">
    <citation type="journal article" date="2019" name="Int. J. Syst. Evol. Microbiol.">
        <title>The Global Catalogue of Microorganisms (GCM) 10K type strain sequencing project: providing services to taxonomists for standard genome sequencing and annotation.</title>
        <authorList>
            <consortium name="The Broad Institute Genomics Platform"/>
            <consortium name="The Broad Institute Genome Sequencing Center for Infectious Disease"/>
            <person name="Wu L."/>
            <person name="Ma J."/>
        </authorList>
    </citation>
    <scope>NUCLEOTIDE SEQUENCE [LARGE SCALE GENOMIC DNA]</scope>
    <source>
        <strain evidence="3">JCM 15089</strain>
    </source>
</reference>
<dbReference type="EMBL" id="BAAADD010000012">
    <property type="protein sequence ID" value="GAA0586315.1"/>
    <property type="molecule type" value="Genomic_DNA"/>
</dbReference>
<evidence type="ECO:0000313" key="3">
    <source>
        <dbReference type="Proteomes" id="UP001499951"/>
    </source>
</evidence>
<feature type="transmembrane region" description="Helical" evidence="1">
    <location>
        <begin position="146"/>
        <end position="164"/>
    </location>
</feature>
<feature type="transmembrane region" description="Helical" evidence="1">
    <location>
        <begin position="69"/>
        <end position="90"/>
    </location>
</feature>
<keyword evidence="1" id="KW-1133">Transmembrane helix</keyword>
<proteinExistence type="predicted"/>
<feature type="transmembrane region" description="Helical" evidence="1">
    <location>
        <begin position="41"/>
        <end position="57"/>
    </location>
</feature>
<feature type="transmembrane region" description="Helical" evidence="1">
    <location>
        <begin position="102"/>
        <end position="125"/>
    </location>
</feature>
<evidence type="ECO:0000313" key="2">
    <source>
        <dbReference type="EMBL" id="GAA0586315.1"/>
    </source>
</evidence>
<dbReference type="RefSeq" id="WP_166937270.1">
    <property type="nucleotide sequence ID" value="NZ_BAAADD010000012.1"/>
</dbReference>
<organism evidence="2 3">
    <name type="scientific">Rhizomicrobium electricum</name>
    <dbReference type="NCBI Taxonomy" id="480070"/>
    <lineage>
        <taxon>Bacteria</taxon>
        <taxon>Pseudomonadati</taxon>
        <taxon>Pseudomonadota</taxon>
        <taxon>Alphaproteobacteria</taxon>
        <taxon>Micropepsales</taxon>
        <taxon>Micropepsaceae</taxon>
        <taxon>Rhizomicrobium</taxon>
    </lineage>
</organism>
<keyword evidence="1" id="KW-0812">Transmembrane</keyword>
<name>A0ABP3Q9H8_9PROT</name>
<evidence type="ECO:0000256" key="1">
    <source>
        <dbReference type="SAM" id="Phobius"/>
    </source>
</evidence>
<gene>
    <name evidence="2" type="ORF">GCM10008942_39150</name>
</gene>
<accession>A0ABP3Q9H8</accession>
<dbReference type="Proteomes" id="UP001499951">
    <property type="component" value="Unassembled WGS sequence"/>
</dbReference>
<keyword evidence="1" id="KW-0472">Membrane</keyword>
<keyword evidence="3" id="KW-1185">Reference proteome</keyword>